<feature type="compositionally biased region" description="Basic residues" evidence="2">
    <location>
        <begin position="40"/>
        <end position="51"/>
    </location>
</feature>
<proteinExistence type="inferred from homology"/>
<sequence length="269" mass="30497">MNPGTSTGSFWNTEGQGDPAEAAAGHAFCDNTTNETANLTKKKHKQKRQRSRSSSLAERNIVGCRISHKWKEENGLITHWRGTVLDRVALNPSLYLLKYDGIDAVYALELHQDERVLALKVLSETVKPSPVPDPNLANAIIGKVVEHIFEGEQGSKDQWRGMVLAQAPILNSFFYITYTNDPILYMYELLDDYKEGNLRILPDYNEIPPQDVDQKFVDGLIGKHIEYTNDDGTKREGKMIGKVQARPSVYFIKFDDDCHINVYDFAENF</sequence>
<comment type="similarity">
    <text evidence="1">Belongs to the SPIN/STSY family.</text>
</comment>
<evidence type="ECO:0000313" key="3">
    <source>
        <dbReference type="EMBL" id="KAK7796787.1"/>
    </source>
</evidence>
<protein>
    <recommendedName>
        <fullName evidence="5">Spindlin</fullName>
    </recommendedName>
</protein>
<dbReference type="GO" id="GO:0007276">
    <property type="term" value="P:gamete generation"/>
    <property type="evidence" value="ECO:0007669"/>
    <property type="project" value="InterPro"/>
</dbReference>
<dbReference type="InterPro" id="IPR003671">
    <property type="entry name" value="SPIN/Ssty"/>
</dbReference>
<reference evidence="3 4" key="1">
    <citation type="journal article" date="2023" name="bioRxiv">
        <title>Conserved and derived expression patterns and positive selection on dental genes reveal complex evolutionary context of ever-growing rodent molars.</title>
        <authorList>
            <person name="Calamari Z.T."/>
            <person name="Song A."/>
            <person name="Cohen E."/>
            <person name="Akter M."/>
            <person name="Roy R.D."/>
            <person name="Hallikas O."/>
            <person name="Christensen M.M."/>
            <person name="Li P."/>
            <person name="Marangoni P."/>
            <person name="Jernvall J."/>
            <person name="Klein O.D."/>
        </authorList>
    </citation>
    <scope>NUCLEOTIDE SEQUENCE [LARGE SCALE GENOMIC DNA]</scope>
    <source>
        <strain evidence="3">V071</strain>
    </source>
</reference>
<dbReference type="Proteomes" id="UP001488838">
    <property type="component" value="Unassembled WGS sequence"/>
</dbReference>
<evidence type="ECO:0000313" key="4">
    <source>
        <dbReference type="Proteomes" id="UP001488838"/>
    </source>
</evidence>
<name>A0AAW0H1N1_MYOGA</name>
<dbReference type="InterPro" id="IPR042567">
    <property type="entry name" value="SPIN/Ssty_sf"/>
</dbReference>
<dbReference type="AlphaFoldDB" id="A0AAW0H1N1"/>
<dbReference type="Pfam" id="PF02513">
    <property type="entry name" value="Spin-Ssty"/>
    <property type="match status" value="3"/>
</dbReference>
<dbReference type="FunFam" id="2.80.10.70:FF:000001">
    <property type="entry name" value="Spindlin 1"/>
    <property type="match status" value="1"/>
</dbReference>
<keyword evidence="4" id="KW-1185">Reference proteome</keyword>
<dbReference type="PANTHER" id="PTHR10405">
    <property type="entry name" value="SPINDLIN"/>
    <property type="match status" value="1"/>
</dbReference>
<comment type="caution">
    <text evidence="3">The sequence shown here is derived from an EMBL/GenBank/DDBJ whole genome shotgun (WGS) entry which is preliminary data.</text>
</comment>
<accession>A0AAW0H1N1</accession>
<dbReference type="Gene3D" id="2.80.10.70">
    <property type="entry name" value="Spindlin/Ssty"/>
    <property type="match status" value="1"/>
</dbReference>
<evidence type="ECO:0000256" key="2">
    <source>
        <dbReference type="SAM" id="MobiDB-lite"/>
    </source>
</evidence>
<gene>
    <name evidence="3" type="ORF">U0070_019746</name>
</gene>
<dbReference type="EMBL" id="JBBHLL010001010">
    <property type="protein sequence ID" value="KAK7796787.1"/>
    <property type="molecule type" value="Genomic_DNA"/>
</dbReference>
<evidence type="ECO:0008006" key="5">
    <source>
        <dbReference type="Google" id="ProtNLM"/>
    </source>
</evidence>
<feature type="region of interest" description="Disordered" evidence="2">
    <location>
        <begin position="37"/>
        <end position="56"/>
    </location>
</feature>
<evidence type="ECO:0000256" key="1">
    <source>
        <dbReference type="ARBA" id="ARBA00009467"/>
    </source>
</evidence>
<organism evidence="3 4">
    <name type="scientific">Myodes glareolus</name>
    <name type="common">Bank vole</name>
    <name type="synonym">Clethrionomys glareolus</name>
    <dbReference type="NCBI Taxonomy" id="447135"/>
    <lineage>
        <taxon>Eukaryota</taxon>
        <taxon>Metazoa</taxon>
        <taxon>Chordata</taxon>
        <taxon>Craniata</taxon>
        <taxon>Vertebrata</taxon>
        <taxon>Euteleostomi</taxon>
        <taxon>Mammalia</taxon>
        <taxon>Eutheria</taxon>
        <taxon>Euarchontoglires</taxon>
        <taxon>Glires</taxon>
        <taxon>Rodentia</taxon>
        <taxon>Myomorpha</taxon>
        <taxon>Muroidea</taxon>
        <taxon>Cricetidae</taxon>
        <taxon>Arvicolinae</taxon>
        <taxon>Myodes</taxon>
    </lineage>
</organism>